<dbReference type="AlphaFoldDB" id="A0A2G9UHN1"/>
<gene>
    <name evidence="2" type="ORF">TELCIR_08409</name>
</gene>
<feature type="compositionally biased region" description="Basic and acidic residues" evidence="1">
    <location>
        <begin position="71"/>
        <end position="89"/>
    </location>
</feature>
<proteinExistence type="predicted"/>
<name>A0A2G9UHN1_TELCI</name>
<feature type="compositionally biased region" description="Low complexity" evidence="1">
    <location>
        <begin position="30"/>
        <end position="40"/>
    </location>
</feature>
<protein>
    <submittedName>
        <fullName evidence="2">Uncharacterized protein</fullName>
    </submittedName>
</protein>
<organism evidence="2 3">
    <name type="scientific">Teladorsagia circumcincta</name>
    <name type="common">Brown stomach worm</name>
    <name type="synonym">Ostertagia circumcincta</name>
    <dbReference type="NCBI Taxonomy" id="45464"/>
    <lineage>
        <taxon>Eukaryota</taxon>
        <taxon>Metazoa</taxon>
        <taxon>Ecdysozoa</taxon>
        <taxon>Nematoda</taxon>
        <taxon>Chromadorea</taxon>
        <taxon>Rhabditida</taxon>
        <taxon>Rhabditina</taxon>
        <taxon>Rhabditomorpha</taxon>
        <taxon>Strongyloidea</taxon>
        <taxon>Trichostrongylidae</taxon>
        <taxon>Teladorsagia</taxon>
    </lineage>
</organism>
<feature type="compositionally biased region" description="Polar residues" evidence="1">
    <location>
        <begin position="155"/>
        <end position="165"/>
    </location>
</feature>
<keyword evidence="3" id="KW-1185">Reference proteome</keyword>
<feature type="compositionally biased region" description="Basic and acidic residues" evidence="1">
    <location>
        <begin position="97"/>
        <end position="109"/>
    </location>
</feature>
<evidence type="ECO:0000256" key="1">
    <source>
        <dbReference type="SAM" id="MobiDB-lite"/>
    </source>
</evidence>
<feature type="compositionally biased region" description="Polar residues" evidence="1">
    <location>
        <begin position="41"/>
        <end position="55"/>
    </location>
</feature>
<feature type="region of interest" description="Disordered" evidence="1">
    <location>
        <begin position="1"/>
        <end position="165"/>
    </location>
</feature>
<dbReference type="EMBL" id="KZ346530">
    <property type="protein sequence ID" value="PIO69759.1"/>
    <property type="molecule type" value="Genomic_DNA"/>
</dbReference>
<sequence length="433" mass="46492">MVSKAERQGAAPLRSCRKATASRRLKLDGSTPSTAAAPSTNAVTQSGRRQPNKIVTTTEEETSSSSEEEDPKTRRGCRDPLSKRGRRDDSPDEDNDTDRTTRRGKRVETSKTTGPAARKKAPSSVSTSNGRKAVSGASGGLSRRGKTVFEDDESGTNTPLSSSGSETVLQKIAFCHKSNQSCASVFWTVKNGKNFPYNLTKMGTVCAPSEESDHPPQLQAEAAIVAVSGGGGSSDEAPPRLHHGAPPTIGSTPIGDAPPLHEDYNTDDDDAPPQLSPANIEPVVVPPVPEMTEEEVNPLVNNHFFTGSRGLVQKQKLAMDRPPKAPAMLDKVNDDEQEFQQQQQQQMAAMHSMSFSTNPYASMTTAAHPQPYSAYPAAYPTHFDPTAAGFAGANPYWQTGYPHYAAAKGPAMGSMMPTTLPRFPIHIPTVWHQ</sequence>
<accession>A0A2G9UHN1</accession>
<evidence type="ECO:0000313" key="2">
    <source>
        <dbReference type="EMBL" id="PIO69759.1"/>
    </source>
</evidence>
<feature type="compositionally biased region" description="Acidic residues" evidence="1">
    <location>
        <begin position="58"/>
        <end position="70"/>
    </location>
</feature>
<reference evidence="2 3" key="1">
    <citation type="submission" date="2015-09" db="EMBL/GenBank/DDBJ databases">
        <title>Draft genome of the parasitic nematode Teladorsagia circumcincta isolate WARC Sus (inbred).</title>
        <authorList>
            <person name="Mitreva M."/>
        </authorList>
    </citation>
    <scope>NUCLEOTIDE SEQUENCE [LARGE SCALE GENOMIC DNA]</scope>
    <source>
        <strain evidence="2 3">S</strain>
    </source>
</reference>
<evidence type="ECO:0000313" key="3">
    <source>
        <dbReference type="Proteomes" id="UP000230423"/>
    </source>
</evidence>
<dbReference type="OrthoDB" id="10374298at2759"/>
<feature type="region of interest" description="Disordered" evidence="1">
    <location>
        <begin position="228"/>
        <end position="269"/>
    </location>
</feature>
<feature type="compositionally biased region" description="Basic residues" evidence="1">
    <location>
        <begin position="15"/>
        <end position="24"/>
    </location>
</feature>
<dbReference type="Proteomes" id="UP000230423">
    <property type="component" value="Unassembled WGS sequence"/>
</dbReference>